<name>A0A0P8E3V2_9EURY</name>
<evidence type="ECO:0000259" key="2">
    <source>
        <dbReference type="Pfam" id="PF07705"/>
    </source>
</evidence>
<feature type="transmembrane region" description="Helical" evidence="1">
    <location>
        <begin position="365"/>
        <end position="383"/>
    </location>
</feature>
<accession>A0A0P8E3V2</accession>
<dbReference type="EMBL" id="LKCM01000015">
    <property type="protein sequence ID" value="KPQ45256.1"/>
    <property type="molecule type" value="Genomic_DNA"/>
</dbReference>
<keyword evidence="1" id="KW-1133">Transmembrane helix</keyword>
<keyword evidence="1" id="KW-0472">Membrane</keyword>
<dbReference type="Pfam" id="PF07705">
    <property type="entry name" value="CARDB"/>
    <property type="match status" value="1"/>
</dbReference>
<dbReference type="InterPro" id="IPR011635">
    <property type="entry name" value="CARDB"/>
</dbReference>
<dbReference type="AlphaFoldDB" id="A0A0P8E3V2"/>
<dbReference type="PANTHER" id="PTHR35902">
    <property type="entry name" value="S-LAYER DOMAIN-LIKE PROTEIN-RELATED"/>
    <property type="match status" value="1"/>
</dbReference>
<evidence type="ECO:0000313" key="4">
    <source>
        <dbReference type="Proteomes" id="UP000050360"/>
    </source>
</evidence>
<protein>
    <recommendedName>
        <fullName evidence="2">CARDB domain-containing protein</fullName>
    </recommendedName>
</protein>
<gene>
    <name evidence="3" type="ORF">MPEBLZ_00137</name>
</gene>
<feature type="domain" description="CARDB" evidence="2">
    <location>
        <begin position="257"/>
        <end position="341"/>
    </location>
</feature>
<dbReference type="Proteomes" id="UP000050360">
    <property type="component" value="Unassembled WGS sequence"/>
</dbReference>
<evidence type="ECO:0000313" key="3">
    <source>
        <dbReference type="EMBL" id="KPQ45256.1"/>
    </source>
</evidence>
<comment type="caution">
    <text evidence="3">The sequence shown here is derived from an EMBL/GenBank/DDBJ whole genome shotgun (WGS) entry which is preliminary data.</text>
</comment>
<dbReference type="InterPro" id="IPR013783">
    <property type="entry name" value="Ig-like_fold"/>
</dbReference>
<reference evidence="3 4" key="1">
    <citation type="submission" date="2015-09" db="EMBL/GenBank/DDBJ databases">
        <title>A metagenomics-based metabolic model of nitrate-dependent anaerobic oxidation of methane by Methanoperedens-like archaea.</title>
        <authorList>
            <person name="Arshad A."/>
            <person name="Speth D.R."/>
            <person name="De Graaf R.M."/>
            <person name="Op Den Camp H.J."/>
            <person name="Jetten M.S."/>
            <person name="Welte C.U."/>
        </authorList>
    </citation>
    <scope>NUCLEOTIDE SEQUENCE [LARGE SCALE GENOMIC DNA]</scope>
</reference>
<organism evidence="3 4">
    <name type="scientific">Candidatus Methanoperedens nitratireducens</name>
    <dbReference type="NCBI Taxonomy" id="1392998"/>
    <lineage>
        <taxon>Archaea</taxon>
        <taxon>Methanobacteriati</taxon>
        <taxon>Methanobacteriota</taxon>
        <taxon>Stenosarchaea group</taxon>
        <taxon>Methanomicrobia</taxon>
        <taxon>Methanosarcinales</taxon>
        <taxon>ANME-2 cluster</taxon>
        <taxon>Candidatus Methanoperedentaceae</taxon>
        <taxon>Candidatus Methanoperedens</taxon>
    </lineage>
</organism>
<keyword evidence="1" id="KW-0812">Transmembrane</keyword>
<dbReference type="Gene3D" id="2.60.40.10">
    <property type="entry name" value="Immunoglobulins"/>
    <property type="match status" value="1"/>
</dbReference>
<evidence type="ECO:0000256" key="1">
    <source>
        <dbReference type="SAM" id="Phobius"/>
    </source>
</evidence>
<dbReference type="PANTHER" id="PTHR35902:SF3">
    <property type="entry name" value="NPCBM-ASSOCIATED, NEW3 DOMAIN OF ALPHA-GALACTOSIDASE"/>
    <property type="match status" value="1"/>
</dbReference>
<proteinExistence type="predicted"/>
<sequence>MVDIKSIFNIKYVIAAALAFILIITPVNAELGIVLDSLSPQPVEPGQDFVLSVTLSNENSDASDVMLTLLPDSYIILKNEHDRVTTIGNIIKYGAFTKTYQLHANSNAVSGSYEIDLSTRWLNNGQLRISNKTINVIVRGTPQLAISNITITPELISPLDTFDIAFVVSNEGAGISHDVIVSTVTEGLPFVTAGTDTKVIKTLDRGEQIQLGFRIMVKDKADISSYSIPVKMEYKDENGKNISSQSTVGVKVLGRAKLSVANIKTEPQNPSQGEHFTVTMRIENSGTGDAKSSKITFTTPLEGNKTAFLGKIKPNDDAPAIFTFIASESGNIPYSASVEFEDDLGIHTQTWELNQYVSGKEGNSLMAPVSIVAVVVAAIFYRFRWKKRAN</sequence>